<dbReference type="RefSeq" id="WP_008929603.1">
    <property type="nucleotide sequence ID" value="NZ_AMRJ01000020.1"/>
</dbReference>
<keyword evidence="2" id="KW-1185">Reference proteome</keyword>
<dbReference type="eggNOG" id="ENOG502ZUUG">
    <property type="taxonomic scope" value="Bacteria"/>
</dbReference>
<name>L0WD72_9GAMM</name>
<evidence type="ECO:0000313" key="2">
    <source>
        <dbReference type="Proteomes" id="UP000010164"/>
    </source>
</evidence>
<dbReference type="OrthoDB" id="6077362at2"/>
<reference evidence="1 2" key="1">
    <citation type="journal article" date="2012" name="J. Bacteriol.">
        <title>Genome Sequence of the Alkane-Degrading Bacterium Alcanivorax hongdengensis Type Strain A-11-3.</title>
        <authorList>
            <person name="Lai Q."/>
            <person name="Shao Z."/>
        </authorList>
    </citation>
    <scope>NUCLEOTIDE SEQUENCE [LARGE SCALE GENOMIC DNA]</scope>
    <source>
        <strain evidence="1 2">A-11-3</strain>
    </source>
</reference>
<comment type="caution">
    <text evidence="1">The sequence shown here is derived from an EMBL/GenBank/DDBJ whole genome shotgun (WGS) entry which is preliminary data.</text>
</comment>
<evidence type="ECO:0000313" key="1">
    <source>
        <dbReference type="EMBL" id="EKF73715.1"/>
    </source>
</evidence>
<organism evidence="1 2">
    <name type="scientific">Alcanivorax hongdengensis A-11-3</name>
    <dbReference type="NCBI Taxonomy" id="1177179"/>
    <lineage>
        <taxon>Bacteria</taxon>
        <taxon>Pseudomonadati</taxon>
        <taxon>Pseudomonadota</taxon>
        <taxon>Gammaproteobacteria</taxon>
        <taxon>Oceanospirillales</taxon>
        <taxon>Alcanivoracaceae</taxon>
        <taxon>Alcanivorax</taxon>
    </lineage>
</organism>
<dbReference type="PATRIC" id="fig|1177179.3.peg.2429"/>
<dbReference type="EMBL" id="AMRJ01000020">
    <property type="protein sequence ID" value="EKF73715.1"/>
    <property type="molecule type" value="Genomic_DNA"/>
</dbReference>
<dbReference type="STRING" id="1177179.A11A3_12153"/>
<dbReference type="Proteomes" id="UP000010164">
    <property type="component" value="Unassembled WGS sequence"/>
</dbReference>
<proteinExistence type="predicted"/>
<gene>
    <name evidence="1" type="ORF">A11A3_12153</name>
</gene>
<sequence>MMATDLFTPSLDSLPRVFSLADLKQQMPARPEQAMELVLRWLESGVVRQVAPPRPVFIRTSIGEVQDDELRCQALLRAFPSLVMVGGSVLWRQGISNQRDAWLECCVAEQERDCNLTDVRLHWRPPAWWEAIRRAGGIAGEHCGVAMLSGEMAVADATVFTDVWMPDREQIDWQRLSTARLSQASEELRKLR</sequence>
<protein>
    <submittedName>
        <fullName evidence="1">Uncharacterized protein</fullName>
    </submittedName>
</protein>
<accession>L0WD72</accession>
<dbReference type="AlphaFoldDB" id="L0WD72"/>